<keyword evidence="1" id="KW-1133">Transmembrane helix</keyword>
<dbReference type="Proteomes" id="UP000502035">
    <property type="component" value="Chromosome"/>
</dbReference>
<dbReference type="RefSeq" id="WP_166319699.1">
    <property type="nucleotide sequence ID" value="NZ_CP049866.1"/>
</dbReference>
<evidence type="ECO:0000313" key="2">
    <source>
        <dbReference type="EMBL" id="QIK76345.1"/>
    </source>
</evidence>
<sequence length="194" mass="20310">MSETAPLPEPTRPGRFVLAAAVTMALALVAAALLVPRLVHSLEPPDLDEVAVHDGLPLDHVSGDVDYPVTPPVGGPHAQRWLECGVYDEEVPPENAVHALEHGTVWITHEPGLGSGDVARLVDQLPEEGILSPYDGLPGPVVVTVWGRQLVLDGADDERLGLFLAEYGDGHTAPEPMASCHGGVDADGGTARPA</sequence>
<evidence type="ECO:0000256" key="1">
    <source>
        <dbReference type="SAM" id="Phobius"/>
    </source>
</evidence>
<keyword evidence="3" id="KW-1185">Reference proteome</keyword>
<gene>
    <name evidence="2" type="ORF">G7071_13885</name>
</gene>
<accession>A0A6G7YHP9</accession>
<reference evidence="2 3" key="1">
    <citation type="submission" date="2020-03" db="EMBL/GenBank/DDBJ databases">
        <title>Nocardioides sp. nov., isolated from fish.</title>
        <authorList>
            <person name="Hyun D.-W."/>
            <person name="Bae J.-W."/>
        </authorList>
    </citation>
    <scope>NUCLEOTIDE SEQUENCE [LARGE SCALE GENOMIC DNA]</scope>
    <source>
        <strain evidence="2 3">HDW12A</strain>
    </source>
</reference>
<dbReference type="EMBL" id="CP049866">
    <property type="protein sequence ID" value="QIK76345.1"/>
    <property type="molecule type" value="Genomic_DNA"/>
</dbReference>
<organism evidence="2 3">
    <name type="scientific">Nocardioides piscis</name>
    <dbReference type="NCBI Taxonomy" id="2714938"/>
    <lineage>
        <taxon>Bacteria</taxon>
        <taxon>Bacillati</taxon>
        <taxon>Actinomycetota</taxon>
        <taxon>Actinomycetes</taxon>
        <taxon>Propionibacteriales</taxon>
        <taxon>Nocardioidaceae</taxon>
        <taxon>Nocardioides</taxon>
    </lineage>
</organism>
<name>A0A6G7YHP9_9ACTN</name>
<feature type="transmembrane region" description="Helical" evidence="1">
    <location>
        <begin position="16"/>
        <end position="35"/>
    </location>
</feature>
<evidence type="ECO:0000313" key="3">
    <source>
        <dbReference type="Proteomes" id="UP000502035"/>
    </source>
</evidence>
<dbReference type="AlphaFoldDB" id="A0A6G7YHP9"/>
<keyword evidence="1" id="KW-0472">Membrane</keyword>
<dbReference type="KEGG" id="npi:G7071_13885"/>
<protein>
    <submittedName>
        <fullName evidence="2">DUF3105 domain-containing protein</fullName>
    </submittedName>
</protein>
<proteinExistence type="predicted"/>
<keyword evidence="1" id="KW-0812">Transmembrane</keyword>
<dbReference type="InterPro" id="IPR021454">
    <property type="entry name" value="DUF3105"/>
</dbReference>
<dbReference type="Pfam" id="PF11303">
    <property type="entry name" value="DUF3105"/>
    <property type="match status" value="1"/>
</dbReference>